<evidence type="ECO:0000313" key="1">
    <source>
        <dbReference type="EMBL" id="MFC5419641.1"/>
    </source>
</evidence>
<sequence>MYLDSHFLSREVESPGWLSDRMLNDDDVCFVFSSIHYLEAMPRGAIEARELSLSKKRLELIAGFRSKIFVSPVHEILQGKIVQSASISSITCKQKDVFGELGLGVARSSVIKKLANKIQENETFQALPRSRRRALVSGFKAQKIGNVDVVDAIRCAFESSKRGVQVSCPELLPIFSAGGILDWILGKVSDRSFSDLFYGLLSKPEVFCFTNFDDDEIGALIANFRETLDGMVISLVLRLKKMESYLVELAEEKNINQRAIKSTILDVIPKIAAEYVGNGAASEILKAQLERLFMVVAGKIFIELDKAGVGKFRDGIVKNDICDILHTMYHGYVDVFCCDKGTKYILDKNVPGRAIVCKNDIELRRAISAA</sequence>
<dbReference type="EMBL" id="JBHSLW010000010">
    <property type="protein sequence ID" value="MFC5419641.1"/>
    <property type="molecule type" value="Genomic_DNA"/>
</dbReference>
<dbReference type="Proteomes" id="UP001596053">
    <property type="component" value="Unassembled WGS sequence"/>
</dbReference>
<accession>A0ABW0IMZ0</accession>
<protein>
    <submittedName>
        <fullName evidence="1">Uncharacterized protein</fullName>
    </submittedName>
</protein>
<comment type="caution">
    <text evidence="1">The sequence shown here is derived from an EMBL/GenBank/DDBJ whole genome shotgun (WGS) entry which is preliminary data.</text>
</comment>
<evidence type="ECO:0000313" key="2">
    <source>
        <dbReference type="Proteomes" id="UP001596053"/>
    </source>
</evidence>
<name>A0ABW0IMZ0_9HYPH</name>
<reference evidence="2" key="1">
    <citation type="journal article" date="2019" name="Int. J. Syst. Evol. Microbiol.">
        <title>The Global Catalogue of Microorganisms (GCM) 10K type strain sequencing project: providing services to taxonomists for standard genome sequencing and annotation.</title>
        <authorList>
            <consortium name="The Broad Institute Genomics Platform"/>
            <consortium name="The Broad Institute Genome Sequencing Center for Infectious Disease"/>
            <person name="Wu L."/>
            <person name="Ma J."/>
        </authorList>
    </citation>
    <scope>NUCLEOTIDE SEQUENCE [LARGE SCALE GENOMIC DNA]</scope>
    <source>
        <strain evidence="2">NCAIM B.01391</strain>
    </source>
</reference>
<organism evidence="1 2">
    <name type="scientific">Bosea eneae</name>
    <dbReference type="NCBI Taxonomy" id="151454"/>
    <lineage>
        <taxon>Bacteria</taxon>
        <taxon>Pseudomonadati</taxon>
        <taxon>Pseudomonadota</taxon>
        <taxon>Alphaproteobacteria</taxon>
        <taxon>Hyphomicrobiales</taxon>
        <taxon>Boseaceae</taxon>
        <taxon>Bosea</taxon>
    </lineage>
</organism>
<keyword evidence="2" id="KW-1185">Reference proteome</keyword>
<dbReference type="RefSeq" id="WP_377797523.1">
    <property type="nucleotide sequence ID" value="NZ_JBHSLW010000010.1"/>
</dbReference>
<proteinExistence type="predicted"/>
<gene>
    <name evidence="1" type="ORF">ACFPOB_08705</name>
</gene>